<evidence type="ECO:0000313" key="12">
    <source>
        <dbReference type="Proteomes" id="UP000228533"/>
    </source>
</evidence>
<evidence type="ECO:0000259" key="10">
    <source>
        <dbReference type="PROSITE" id="PS50823"/>
    </source>
</evidence>
<evidence type="ECO:0000256" key="1">
    <source>
        <dbReference type="ARBA" id="ARBA00010761"/>
    </source>
</evidence>
<dbReference type="InterPro" id="IPR004044">
    <property type="entry name" value="KH_dom_type_2"/>
</dbReference>
<protein>
    <recommendedName>
        <fullName evidence="7 8">Small ribosomal subunit protein uS3</fullName>
    </recommendedName>
</protein>
<dbReference type="GO" id="GO:0019843">
    <property type="term" value="F:rRNA binding"/>
    <property type="evidence" value="ECO:0007669"/>
    <property type="project" value="UniProtKB-UniRule"/>
</dbReference>
<reference evidence="12" key="1">
    <citation type="submission" date="2017-09" db="EMBL/GenBank/DDBJ databases">
        <title>Depth-based differentiation of microbial function through sediment-hosted aquifers and enrichment of novel symbionts in the deep terrestrial subsurface.</title>
        <authorList>
            <person name="Probst A.J."/>
            <person name="Ladd B."/>
            <person name="Jarett J.K."/>
            <person name="Geller-Mcgrath D.E."/>
            <person name="Sieber C.M.K."/>
            <person name="Emerson J.B."/>
            <person name="Anantharaman K."/>
            <person name="Thomas B.C."/>
            <person name="Malmstrom R."/>
            <person name="Stieglmeier M."/>
            <person name="Klingl A."/>
            <person name="Woyke T."/>
            <person name="Ryan C.M."/>
            <person name="Banfield J.F."/>
        </authorList>
    </citation>
    <scope>NUCLEOTIDE SEQUENCE [LARGE SCALE GENOMIC DNA]</scope>
</reference>
<evidence type="ECO:0000256" key="2">
    <source>
        <dbReference type="ARBA" id="ARBA00022730"/>
    </source>
</evidence>
<gene>
    <name evidence="8" type="primary">rpsC</name>
    <name evidence="11" type="ORF">COT94_01525</name>
</gene>
<keyword evidence="3 8" id="KW-0694">RNA-binding</keyword>
<dbReference type="HAMAP" id="MF_01309_B">
    <property type="entry name" value="Ribosomal_uS3_B"/>
    <property type="match status" value="1"/>
</dbReference>
<evidence type="ECO:0000256" key="4">
    <source>
        <dbReference type="ARBA" id="ARBA00022980"/>
    </source>
</evidence>
<comment type="function">
    <text evidence="6 8">Binds the lower part of the 30S subunit head. Binds mRNA in the 70S ribosome, positioning it for translation.</text>
</comment>
<dbReference type="Gene3D" id="3.30.1140.32">
    <property type="entry name" value="Ribosomal protein S3, C-terminal domain"/>
    <property type="match status" value="1"/>
</dbReference>
<dbReference type="GO" id="GO:0003735">
    <property type="term" value="F:structural constituent of ribosome"/>
    <property type="evidence" value="ECO:0007669"/>
    <property type="project" value="InterPro"/>
</dbReference>
<dbReference type="FunFam" id="3.30.300.20:FF:000001">
    <property type="entry name" value="30S ribosomal protein S3"/>
    <property type="match status" value="1"/>
</dbReference>
<dbReference type="InterPro" id="IPR015946">
    <property type="entry name" value="KH_dom-like_a/b"/>
</dbReference>
<dbReference type="InterPro" id="IPR005704">
    <property type="entry name" value="Ribosomal_uS3_bac-typ"/>
</dbReference>
<evidence type="ECO:0000256" key="6">
    <source>
        <dbReference type="ARBA" id="ARBA00024998"/>
    </source>
</evidence>
<dbReference type="Proteomes" id="UP000228533">
    <property type="component" value="Unassembled WGS sequence"/>
</dbReference>
<comment type="caution">
    <text evidence="11">The sequence shown here is derived from an EMBL/GenBank/DDBJ whole genome shotgun (WGS) entry which is preliminary data.</text>
</comment>
<keyword evidence="5 8" id="KW-0687">Ribonucleoprotein</keyword>
<sequence length="225" mass="25103">MAKKVNPKVLRIGITRSWPSRWFSEQKSYIPKLKQDLAVRGYLMATYKEAGVDKVEIERNSNNKLFINIFTAKPGLLIGRGGAGIEDLKKKLHTKFLKTFRLNEINISINEVSRPNLSAEVLAQAMVLDIEKRVPFKKAMKQIIGRAERAGALGIKVMVSGRLNGAEIARDEHLISGKLPLSTLRADIDYAGNTAHTTYGAIGIKVWIYRGEVFDKSLDQAAPKK</sequence>
<dbReference type="NCBIfam" id="TIGR01009">
    <property type="entry name" value="rpsC_bact"/>
    <property type="match status" value="1"/>
</dbReference>
<dbReference type="EMBL" id="PFAM01000009">
    <property type="protein sequence ID" value="PIT96242.1"/>
    <property type="molecule type" value="Genomic_DNA"/>
</dbReference>
<dbReference type="PROSITE" id="PS50823">
    <property type="entry name" value="KH_TYPE_2"/>
    <property type="match status" value="1"/>
</dbReference>
<proteinExistence type="inferred from homology"/>
<dbReference type="CDD" id="cd02412">
    <property type="entry name" value="KH-II_30S_S3"/>
    <property type="match status" value="1"/>
</dbReference>
<dbReference type="AlphaFoldDB" id="A0A2M6WTW8"/>
<dbReference type="PANTHER" id="PTHR11760">
    <property type="entry name" value="30S/40S RIBOSOMAL PROTEIN S3"/>
    <property type="match status" value="1"/>
</dbReference>
<dbReference type="Pfam" id="PF07650">
    <property type="entry name" value="KH_2"/>
    <property type="match status" value="1"/>
</dbReference>
<evidence type="ECO:0000313" key="11">
    <source>
        <dbReference type="EMBL" id="PIT96242.1"/>
    </source>
</evidence>
<name>A0A2M6WTW8_9BACT</name>
<evidence type="ECO:0000256" key="5">
    <source>
        <dbReference type="ARBA" id="ARBA00023274"/>
    </source>
</evidence>
<organism evidence="11 12">
    <name type="scientific">Candidatus Falkowbacteria bacterium CG10_big_fil_rev_8_21_14_0_10_37_14</name>
    <dbReference type="NCBI Taxonomy" id="1974561"/>
    <lineage>
        <taxon>Bacteria</taxon>
        <taxon>Candidatus Falkowiibacteriota</taxon>
    </lineage>
</organism>
<evidence type="ECO:0000256" key="3">
    <source>
        <dbReference type="ARBA" id="ARBA00022884"/>
    </source>
</evidence>
<dbReference type="InterPro" id="IPR036419">
    <property type="entry name" value="Ribosomal_S3_C_sf"/>
</dbReference>
<comment type="subunit">
    <text evidence="8">Part of the 30S ribosomal subunit. Forms a tight complex with proteins S10 and S14.</text>
</comment>
<keyword evidence="2 8" id="KW-0699">rRNA-binding</keyword>
<accession>A0A2M6WTW8</accession>
<dbReference type="InterPro" id="IPR057258">
    <property type="entry name" value="Ribosomal_uS3"/>
</dbReference>
<comment type="similarity">
    <text evidence="1 8 9">Belongs to the universal ribosomal protein uS3 family.</text>
</comment>
<dbReference type="InterPro" id="IPR001351">
    <property type="entry name" value="Ribosomal_uS3_C"/>
</dbReference>
<dbReference type="SUPFAM" id="SSF54821">
    <property type="entry name" value="Ribosomal protein S3 C-terminal domain"/>
    <property type="match status" value="1"/>
</dbReference>
<dbReference type="Gene3D" id="3.30.300.20">
    <property type="match status" value="1"/>
</dbReference>
<dbReference type="GO" id="GO:0006412">
    <property type="term" value="P:translation"/>
    <property type="evidence" value="ECO:0007669"/>
    <property type="project" value="UniProtKB-UniRule"/>
</dbReference>
<dbReference type="PANTHER" id="PTHR11760:SF19">
    <property type="entry name" value="SMALL RIBOSOMAL SUBUNIT PROTEIN US3C"/>
    <property type="match status" value="1"/>
</dbReference>
<dbReference type="Pfam" id="PF00189">
    <property type="entry name" value="Ribosomal_S3_C"/>
    <property type="match status" value="1"/>
</dbReference>
<evidence type="ECO:0000256" key="7">
    <source>
        <dbReference type="ARBA" id="ARBA00035257"/>
    </source>
</evidence>
<dbReference type="InterPro" id="IPR009019">
    <property type="entry name" value="KH_sf_prok-type"/>
</dbReference>
<dbReference type="GO" id="GO:0022627">
    <property type="term" value="C:cytosolic small ribosomal subunit"/>
    <property type="evidence" value="ECO:0007669"/>
    <property type="project" value="TreeGrafter"/>
</dbReference>
<dbReference type="SUPFAM" id="SSF54814">
    <property type="entry name" value="Prokaryotic type KH domain (KH-domain type II)"/>
    <property type="match status" value="1"/>
</dbReference>
<evidence type="ECO:0000256" key="8">
    <source>
        <dbReference type="HAMAP-Rule" id="MF_01309"/>
    </source>
</evidence>
<feature type="domain" description="KH type-2" evidence="10">
    <location>
        <begin position="39"/>
        <end position="113"/>
    </location>
</feature>
<dbReference type="InterPro" id="IPR018280">
    <property type="entry name" value="Ribosomal_uS3_CS"/>
</dbReference>
<dbReference type="PROSITE" id="PS00548">
    <property type="entry name" value="RIBOSOMAL_S3"/>
    <property type="match status" value="1"/>
</dbReference>
<evidence type="ECO:0000256" key="9">
    <source>
        <dbReference type="RuleBase" id="RU003624"/>
    </source>
</evidence>
<dbReference type="GO" id="GO:0003729">
    <property type="term" value="F:mRNA binding"/>
    <property type="evidence" value="ECO:0007669"/>
    <property type="project" value="UniProtKB-UniRule"/>
</dbReference>
<keyword evidence="4 8" id="KW-0689">Ribosomal protein</keyword>